<evidence type="ECO:0000313" key="15">
    <source>
        <dbReference type="Proteomes" id="UP000823616"/>
    </source>
</evidence>
<evidence type="ECO:0000256" key="10">
    <source>
        <dbReference type="ARBA" id="ARBA00066503"/>
    </source>
</evidence>
<keyword evidence="14" id="KW-0328">Glycosyltransferase</keyword>
<dbReference type="PANTHER" id="PTHR30307:SF0">
    <property type="entry name" value="S-ADENOSYLMETHIONINE:TRNA RIBOSYLTRANSFERASE-ISOMERASE"/>
    <property type="match status" value="1"/>
</dbReference>
<protein>
    <recommendedName>
        <fullName evidence="11 13">S-adenosylmethionine:tRNA ribosyltransferase-isomerase</fullName>
        <ecNumber evidence="10 13">2.4.99.17</ecNumber>
    </recommendedName>
    <alternativeName>
        <fullName evidence="12 13">Queuosine biosynthesis protein QueA</fullName>
    </alternativeName>
</protein>
<evidence type="ECO:0000313" key="14">
    <source>
        <dbReference type="EMBL" id="MBO8451181.1"/>
    </source>
</evidence>
<comment type="pathway">
    <text evidence="2 13">tRNA modification; tRNA-queuosine biosynthesis.</text>
</comment>
<dbReference type="EC" id="2.4.99.17" evidence="10 13"/>
<comment type="subunit">
    <text evidence="3 13">Monomer.</text>
</comment>
<organism evidence="14 15">
    <name type="scientific">Candidatus Avitreponema avistercoris</name>
    <dbReference type="NCBI Taxonomy" id="2840705"/>
    <lineage>
        <taxon>Bacteria</taxon>
        <taxon>Pseudomonadati</taxon>
        <taxon>Spirochaetota</taxon>
        <taxon>Spirochaetia</taxon>
        <taxon>Spirochaetales</taxon>
        <taxon>Candidatus Avitreponema</taxon>
    </lineage>
</organism>
<dbReference type="SUPFAM" id="SSF111337">
    <property type="entry name" value="QueA-like"/>
    <property type="match status" value="1"/>
</dbReference>
<evidence type="ECO:0000256" key="4">
    <source>
        <dbReference type="ARBA" id="ARBA00022490"/>
    </source>
</evidence>
<dbReference type="PANTHER" id="PTHR30307">
    <property type="entry name" value="S-ADENOSYLMETHIONINE:TRNA RIBOSYLTRANSFERASE-ISOMERASE"/>
    <property type="match status" value="1"/>
</dbReference>
<dbReference type="HAMAP" id="MF_00113">
    <property type="entry name" value="QueA"/>
    <property type="match status" value="1"/>
</dbReference>
<dbReference type="AlphaFoldDB" id="A0A9D9ER16"/>
<dbReference type="Pfam" id="PF02547">
    <property type="entry name" value="Queuosine_synth"/>
    <property type="match status" value="1"/>
</dbReference>
<comment type="similarity">
    <text evidence="9 13">Belongs to the QueA family.</text>
</comment>
<dbReference type="GO" id="GO:0051075">
    <property type="term" value="F:S-adenosylmethionine:tRNA ribosyltransferase-isomerase activity"/>
    <property type="evidence" value="ECO:0007669"/>
    <property type="project" value="UniProtKB-EC"/>
</dbReference>
<gene>
    <name evidence="13 14" type="primary">queA</name>
    <name evidence="14" type="ORF">IAA96_08780</name>
</gene>
<evidence type="ECO:0000256" key="7">
    <source>
        <dbReference type="ARBA" id="ARBA00022785"/>
    </source>
</evidence>
<reference evidence="14" key="1">
    <citation type="submission" date="2020-10" db="EMBL/GenBank/DDBJ databases">
        <authorList>
            <person name="Gilroy R."/>
        </authorList>
    </citation>
    <scope>NUCLEOTIDE SEQUENCE</scope>
    <source>
        <strain evidence="14">B3-4054</strain>
    </source>
</reference>
<comment type="function">
    <text evidence="13">Transfers and isomerizes the ribose moiety from AdoMet to the 7-aminomethyl group of 7-deazaguanine (preQ1-tRNA) to give epoxyqueuosine (oQ-tRNA).</text>
</comment>
<dbReference type="NCBIfam" id="NF001140">
    <property type="entry name" value="PRK00147.1"/>
    <property type="match status" value="1"/>
</dbReference>
<evidence type="ECO:0000256" key="2">
    <source>
        <dbReference type="ARBA" id="ARBA00004691"/>
    </source>
</evidence>
<dbReference type="EMBL" id="JADIMS010000161">
    <property type="protein sequence ID" value="MBO8451181.1"/>
    <property type="molecule type" value="Genomic_DNA"/>
</dbReference>
<dbReference type="FunFam" id="3.40.1780.10:FF:000001">
    <property type="entry name" value="S-adenosylmethionine:tRNA ribosyltransferase-isomerase"/>
    <property type="match status" value="1"/>
</dbReference>
<comment type="catalytic activity">
    <reaction evidence="8 13">
        <text>7-aminomethyl-7-carbaguanosine(34) in tRNA + S-adenosyl-L-methionine = epoxyqueuosine(34) in tRNA + adenine + L-methionine + 2 H(+)</text>
        <dbReference type="Rhea" id="RHEA:32155"/>
        <dbReference type="Rhea" id="RHEA-COMP:10342"/>
        <dbReference type="Rhea" id="RHEA-COMP:18582"/>
        <dbReference type="ChEBI" id="CHEBI:15378"/>
        <dbReference type="ChEBI" id="CHEBI:16708"/>
        <dbReference type="ChEBI" id="CHEBI:57844"/>
        <dbReference type="ChEBI" id="CHEBI:59789"/>
        <dbReference type="ChEBI" id="CHEBI:82833"/>
        <dbReference type="ChEBI" id="CHEBI:194443"/>
        <dbReference type="EC" id="2.4.99.17"/>
    </reaction>
</comment>
<keyword evidence="4 13" id="KW-0963">Cytoplasm</keyword>
<keyword evidence="7 13" id="KW-0671">Queuosine biosynthesis</keyword>
<dbReference type="GO" id="GO:0005737">
    <property type="term" value="C:cytoplasm"/>
    <property type="evidence" value="ECO:0007669"/>
    <property type="project" value="UniProtKB-SubCell"/>
</dbReference>
<evidence type="ECO:0000256" key="13">
    <source>
        <dbReference type="HAMAP-Rule" id="MF_00113"/>
    </source>
</evidence>
<keyword evidence="5 13" id="KW-0808">Transferase</keyword>
<dbReference type="NCBIfam" id="TIGR00113">
    <property type="entry name" value="queA"/>
    <property type="match status" value="1"/>
</dbReference>
<evidence type="ECO:0000256" key="9">
    <source>
        <dbReference type="ARBA" id="ARBA00061210"/>
    </source>
</evidence>
<evidence type="ECO:0000256" key="8">
    <source>
        <dbReference type="ARBA" id="ARBA00052751"/>
    </source>
</evidence>
<dbReference type="InterPro" id="IPR036100">
    <property type="entry name" value="QueA_sf"/>
</dbReference>
<dbReference type="Proteomes" id="UP000823616">
    <property type="component" value="Unassembled WGS sequence"/>
</dbReference>
<evidence type="ECO:0000256" key="1">
    <source>
        <dbReference type="ARBA" id="ARBA00004496"/>
    </source>
</evidence>
<dbReference type="InterPro" id="IPR003699">
    <property type="entry name" value="QueA"/>
</dbReference>
<dbReference type="Gene3D" id="2.40.10.240">
    <property type="entry name" value="QueA-like"/>
    <property type="match status" value="1"/>
</dbReference>
<reference evidence="14" key="2">
    <citation type="journal article" date="2021" name="PeerJ">
        <title>Extensive microbial diversity within the chicken gut microbiome revealed by metagenomics and culture.</title>
        <authorList>
            <person name="Gilroy R."/>
            <person name="Ravi A."/>
            <person name="Getino M."/>
            <person name="Pursley I."/>
            <person name="Horton D.L."/>
            <person name="Alikhan N.F."/>
            <person name="Baker D."/>
            <person name="Gharbi K."/>
            <person name="Hall N."/>
            <person name="Watson M."/>
            <person name="Adriaenssens E.M."/>
            <person name="Foster-Nyarko E."/>
            <person name="Jarju S."/>
            <person name="Secka A."/>
            <person name="Antonio M."/>
            <person name="Oren A."/>
            <person name="Chaudhuri R.R."/>
            <person name="La Ragione R."/>
            <person name="Hildebrand F."/>
            <person name="Pallen M.J."/>
        </authorList>
    </citation>
    <scope>NUCLEOTIDE SEQUENCE</scope>
    <source>
        <strain evidence="14">B3-4054</strain>
    </source>
</reference>
<evidence type="ECO:0000256" key="5">
    <source>
        <dbReference type="ARBA" id="ARBA00022679"/>
    </source>
</evidence>
<proteinExistence type="inferred from homology"/>
<dbReference type="InterPro" id="IPR042119">
    <property type="entry name" value="QueA_dom2"/>
</dbReference>
<dbReference type="GO" id="GO:0008616">
    <property type="term" value="P:tRNA queuosine(34) biosynthetic process"/>
    <property type="evidence" value="ECO:0007669"/>
    <property type="project" value="UniProtKB-UniRule"/>
</dbReference>
<evidence type="ECO:0000256" key="3">
    <source>
        <dbReference type="ARBA" id="ARBA00011245"/>
    </source>
</evidence>
<sequence length="374" mass="42051">MKTKDFYFDLPEELIAQRPCGIRGEDRLLCLDRRTFSGWLAPQNAEETAGFSAGTVPGLRDCMFRDLPDLVPEGALMVFNDSKVRRARIYGISEETGARAEFLLVSPLPASFPGAENGSVWKVMTRRAKRRRPGQRFRFPDGVTGTIQACAELEGSEFRLMAFDAGIDDCWLETHGHIPLPPYIRREDTEEDSGRYQTVYAGETGSMAAPTAGLHFTEEILSRLDARGIQRVTVTLHVGLGTFLPVRTENVQDHRMHEEFFTVPEETADAVTRAKREGRPVLAVGTTGVRTLESAWDRQEQRLRAGPASTSIFIYPGYPFQVVDALFTNFHTPESSLIMLVSAFAGRKEILTAYRYAVEKRYRFFSYGDSMLIL</sequence>
<dbReference type="InterPro" id="IPR042118">
    <property type="entry name" value="QueA_dom1"/>
</dbReference>
<evidence type="ECO:0000256" key="11">
    <source>
        <dbReference type="ARBA" id="ARBA00069325"/>
    </source>
</evidence>
<dbReference type="Gene3D" id="3.40.1780.10">
    <property type="entry name" value="QueA-like"/>
    <property type="match status" value="2"/>
</dbReference>
<accession>A0A9D9ER16</accession>
<comment type="subcellular location">
    <subcellularLocation>
        <location evidence="1 13">Cytoplasm</location>
    </subcellularLocation>
</comment>
<name>A0A9D9ER16_9SPIR</name>
<evidence type="ECO:0000256" key="6">
    <source>
        <dbReference type="ARBA" id="ARBA00022691"/>
    </source>
</evidence>
<comment type="caution">
    <text evidence="14">The sequence shown here is derived from an EMBL/GenBank/DDBJ whole genome shotgun (WGS) entry which is preliminary data.</text>
</comment>
<keyword evidence="6 13" id="KW-0949">S-adenosyl-L-methionine</keyword>
<evidence type="ECO:0000256" key="12">
    <source>
        <dbReference type="ARBA" id="ARBA00076160"/>
    </source>
</evidence>